<evidence type="ECO:0000313" key="2">
    <source>
        <dbReference type="EMBL" id="KAK8948802.1"/>
    </source>
</evidence>
<dbReference type="AlphaFoldDB" id="A0AAP0BSF0"/>
<dbReference type="InterPro" id="IPR050648">
    <property type="entry name" value="F-box_LRR-repeat"/>
</dbReference>
<dbReference type="GO" id="GO:0005737">
    <property type="term" value="C:cytoplasm"/>
    <property type="evidence" value="ECO:0007669"/>
    <property type="project" value="TreeGrafter"/>
</dbReference>
<dbReference type="Proteomes" id="UP001418222">
    <property type="component" value="Unassembled WGS sequence"/>
</dbReference>
<proteinExistence type="predicted"/>
<keyword evidence="3" id="KW-1185">Reference proteome</keyword>
<evidence type="ECO:0000259" key="1">
    <source>
        <dbReference type="Pfam" id="PF12937"/>
    </source>
</evidence>
<dbReference type="Pfam" id="PF12937">
    <property type="entry name" value="F-box-like"/>
    <property type="match status" value="1"/>
</dbReference>
<dbReference type="InterPro" id="IPR032675">
    <property type="entry name" value="LRR_dom_sf"/>
</dbReference>
<accession>A0AAP0BSF0</accession>
<dbReference type="InterPro" id="IPR036047">
    <property type="entry name" value="F-box-like_dom_sf"/>
</dbReference>
<sequence length="217" mass="24378">MENSFPTLDDRDTILPAGDGAEPHSALFLALGYLRLPELLAIQQVCRSFRDEIAVDELLWRHITIERPLSSRITDDILLRITSFARRNLTSLSLLRCCWITDAGLLQVFDQNPMITKLYIPGCTSITPDCVVRIVKSNGRLKYLRLHGLSNIKREHLNMLKSLLPKAQDRRLHIHISTAIGAPFHLTATTDVQLMSISAPSARMLGWYLIAPGRIAG</sequence>
<comment type="caution">
    <text evidence="2">The sequence shown here is derived from an EMBL/GenBank/DDBJ whole genome shotgun (WGS) entry which is preliminary data.</text>
</comment>
<dbReference type="Gene3D" id="3.80.10.10">
    <property type="entry name" value="Ribonuclease Inhibitor"/>
    <property type="match status" value="1"/>
</dbReference>
<dbReference type="SUPFAM" id="SSF52047">
    <property type="entry name" value="RNI-like"/>
    <property type="match status" value="1"/>
</dbReference>
<dbReference type="PANTHER" id="PTHR13382">
    <property type="entry name" value="MITOCHONDRIAL ATP SYNTHASE COUPLING FACTOR B"/>
    <property type="match status" value="1"/>
</dbReference>
<dbReference type="InterPro" id="IPR001810">
    <property type="entry name" value="F-box_dom"/>
</dbReference>
<evidence type="ECO:0000313" key="3">
    <source>
        <dbReference type="Proteomes" id="UP001418222"/>
    </source>
</evidence>
<feature type="domain" description="F-box" evidence="1">
    <location>
        <begin position="23"/>
        <end position="65"/>
    </location>
</feature>
<reference evidence="2 3" key="1">
    <citation type="journal article" date="2022" name="Nat. Plants">
        <title>Genomes of leafy and leafless Platanthera orchids illuminate the evolution of mycoheterotrophy.</title>
        <authorList>
            <person name="Li M.H."/>
            <person name="Liu K.W."/>
            <person name="Li Z."/>
            <person name="Lu H.C."/>
            <person name="Ye Q.L."/>
            <person name="Zhang D."/>
            <person name="Wang J.Y."/>
            <person name="Li Y.F."/>
            <person name="Zhong Z.M."/>
            <person name="Liu X."/>
            <person name="Yu X."/>
            <person name="Liu D.K."/>
            <person name="Tu X.D."/>
            <person name="Liu B."/>
            <person name="Hao Y."/>
            <person name="Liao X.Y."/>
            <person name="Jiang Y.T."/>
            <person name="Sun W.H."/>
            <person name="Chen J."/>
            <person name="Chen Y.Q."/>
            <person name="Ai Y."/>
            <person name="Zhai J.W."/>
            <person name="Wu S.S."/>
            <person name="Zhou Z."/>
            <person name="Hsiao Y.Y."/>
            <person name="Wu W.L."/>
            <person name="Chen Y.Y."/>
            <person name="Lin Y.F."/>
            <person name="Hsu J.L."/>
            <person name="Li C.Y."/>
            <person name="Wang Z.W."/>
            <person name="Zhao X."/>
            <person name="Zhong W.Y."/>
            <person name="Ma X.K."/>
            <person name="Ma L."/>
            <person name="Huang J."/>
            <person name="Chen G.Z."/>
            <person name="Huang M.Z."/>
            <person name="Huang L."/>
            <person name="Peng D.H."/>
            <person name="Luo Y.B."/>
            <person name="Zou S.Q."/>
            <person name="Chen S.P."/>
            <person name="Lan S."/>
            <person name="Tsai W.C."/>
            <person name="Van de Peer Y."/>
            <person name="Liu Z.J."/>
        </authorList>
    </citation>
    <scope>NUCLEOTIDE SEQUENCE [LARGE SCALE GENOMIC DNA]</scope>
    <source>
        <strain evidence="2">Lor287</strain>
    </source>
</reference>
<organism evidence="2 3">
    <name type="scientific">Platanthera zijinensis</name>
    <dbReference type="NCBI Taxonomy" id="2320716"/>
    <lineage>
        <taxon>Eukaryota</taxon>
        <taxon>Viridiplantae</taxon>
        <taxon>Streptophyta</taxon>
        <taxon>Embryophyta</taxon>
        <taxon>Tracheophyta</taxon>
        <taxon>Spermatophyta</taxon>
        <taxon>Magnoliopsida</taxon>
        <taxon>Liliopsida</taxon>
        <taxon>Asparagales</taxon>
        <taxon>Orchidaceae</taxon>
        <taxon>Orchidoideae</taxon>
        <taxon>Orchideae</taxon>
        <taxon>Orchidinae</taxon>
        <taxon>Platanthera</taxon>
    </lineage>
</organism>
<dbReference type="PANTHER" id="PTHR13382:SF16">
    <property type="entry name" value="F-BOX PROTEIN SKIP28"/>
    <property type="match status" value="1"/>
</dbReference>
<dbReference type="Gene3D" id="1.20.1280.50">
    <property type="match status" value="1"/>
</dbReference>
<name>A0AAP0BSF0_9ASPA</name>
<dbReference type="SUPFAM" id="SSF81383">
    <property type="entry name" value="F-box domain"/>
    <property type="match status" value="1"/>
</dbReference>
<gene>
    <name evidence="2" type="primary">SKIP14</name>
    <name evidence="2" type="ORF">KSP39_PZI005239</name>
</gene>
<dbReference type="EMBL" id="JBBWWQ010000004">
    <property type="protein sequence ID" value="KAK8948802.1"/>
    <property type="molecule type" value="Genomic_DNA"/>
</dbReference>
<protein>
    <submittedName>
        <fullName evidence="2">F-box protein SKIP14</fullName>
    </submittedName>
</protein>